<dbReference type="KEGG" id="aab:A4R43_08345"/>
<gene>
    <name evidence="1" type="ORF">A4R43_08345</name>
</gene>
<evidence type="ECO:0000313" key="1">
    <source>
        <dbReference type="EMBL" id="AXB42536.1"/>
    </source>
</evidence>
<dbReference type="RefSeq" id="WP_205215274.1">
    <property type="nucleotide sequence ID" value="NZ_CP015163.1"/>
</dbReference>
<dbReference type="AlphaFoldDB" id="A0A344L3B2"/>
<dbReference type="Proteomes" id="UP000250434">
    <property type="component" value="Chromosome"/>
</dbReference>
<proteinExistence type="predicted"/>
<protein>
    <recommendedName>
        <fullName evidence="3">PqqD family protein</fullName>
    </recommendedName>
</protein>
<evidence type="ECO:0000313" key="2">
    <source>
        <dbReference type="Proteomes" id="UP000250434"/>
    </source>
</evidence>
<keyword evidence="2" id="KW-1185">Reference proteome</keyword>
<reference evidence="1 2" key="1">
    <citation type="submission" date="2016-04" db="EMBL/GenBank/DDBJ databases">
        <title>Complete genome sequence and analysis of deep-sea sediment isolate, Amycolatopsis sp. WP1.</title>
        <authorList>
            <person name="Wang H."/>
            <person name="Chen S."/>
            <person name="Wu Q."/>
        </authorList>
    </citation>
    <scope>NUCLEOTIDE SEQUENCE [LARGE SCALE GENOMIC DNA]</scope>
    <source>
        <strain evidence="1 2">WP1</strain>
    </source>
</reference>
<name>A0A344L3B2_9PSEU</name>
<sequence>MTVLPEDTTRSATGVRALREQTLHRLRTAMTEVNGDGAQRCAERLLAVLPKRRLQDNAVLVAYGGGKDSSYSLAFCRAVQLMVYAEKGETFRLRTVTNRHAGMPRAVMENIDRAYRALRIPEDPDCEALLVDGDEVKPFRAGEALAPQVVARNRVDLLMTGHRTFAEPRPTFCNACNLSMVNSFGAAAAYNGGVDVIITGDSPAEQRSYYLWVNRLARSYGENLDKTGESGFRRFLEKTDDLARAYFTDIFGPDAEAEIDRRRVTHDVPRELRFFSIYDDTRYSASEHWNLLNDYLGFVFDDLAFSFTESDCGTPTIMAHLRGLKCERLYRRSYRDGLGEYVEFALNLMRRKEFPERLIDTMRERYAGDHSGERMRAKANAFALDAFGLTEQQLICMVHSPFPGRGERLEAYLEAEQPDLLPRVADIHELLGAPDAEPGGELAERLERCSGLGLDWLRTLYRSPAPRPAGLTGGKDLMGEILAGDPHKAVIPTRHTPDGPVVHELISGR</sequence>
<evidence type="ECO:0008006" key="3">
    <source>
        <dbReference type="Google" id="ProtNLM"/>
    </source>
</evidence>
<dbReference type="EMBL" id="CP015163">
    <property type="protein sequence ID" value="AXB42536.1"/>
    <property type="molecule type" value="Genomic_DNA"/>
</dbReference>
<organism evidence="1 2">
    <name type="scientific">Amycolatopsis albispora</name>
    <dbReference type="NCBI Taxonomy" id="1804986"/>
    <lineage>
        <taxon>Bacteria</taxon>
        <taxon>Bacillati</taxon>
        <taxon>Actinomycetota</taxon>
        <taxon>Actinomycetes</taxon>
        <taxon>Pseudonocardiales</taxon>
        <taxon>Pseudonocardiaceae</taxon>
        <taxon>Amycolatopsis</taxon>
    </lineage>
</organism>
<accession>A0A344L3B2</accession>
<dbReference type="SUPFAM" id="SSF52402">
    <property type="entry name" value="Adenine nucleotide alpha hydrolases-like"/>
    <property type="match status" value="1"/>
</dbReference>